<dbReference type="OrthoDB" id="976903at2"/>
<feature type="coiled-coil region" evidence="1">
    <location>
        <begin position="154"/>
        <end position="181"/>
    </location>
</feature>
<keyword evidence="4" id="KW-1185">Reference proteome</keyword>
<dbReference type="AlphaFoldDB" id="A0A4Z0PBB0"/>
<feature type="chain" id="PRO_5021403633" evidence="2">
    <location>
        <begin position="27"/>
        <end position="559"/>
    </location>
</feature>
<keyword evidence="1" id="KW-0175">Coiled coil</keyword>
<dbReference type="Proteomes" id="UP000298337">
    <property type="component" value="Unassembled WGS sequence"/>
</dbReference>
<evidence type="ECO:0000256" key="2">
    <source>
        <dbReference type="SAM" id="SignalP"/>
    </source>
</evidence>
<proteinExistence type="predicted"/>
<evidence type="ECO:0000313" key="3">
    <source>
        <dbReference type="EMBL" id="TGE09722.1"/>
    </source>
</evidence>
<gene>
    <name evidence="3" type="ORF">EU556_02495</name>
</gene>
<dbReference type="EMBL" id="SRLA01000001">
    <property type="protein sequence ID" value="TGE09722.1"/>
    <property type="molecule type" value="Genomic_DNA"/>
</dbReference>
<protein>
    <submittedName>
        <fullName evidence="3">VWA domain-containing protein</fullName>
    </submittedName>
</protein>
<sequence length="559" mass="62402">MFPVPVRAVLCSLFLLLATVATNAQTASVSDAELNTFYDQLNAYRTARYQPLPDLEALRLPSTFSGADLQALHLQDRHIVRVDLVYTAFRLNPAFNQRQLNLSRIRNLASGLPGLLQDESVTWTLVEQTGCNSPAECQPFFHGFVVYVARHATAATSRADLDSLTRKLRILEKKRPKASKKAPGKKVACNLPASRFSNRQMARSLRRLYHCPQRDAQIVKFELTVAANGTLQTVKVLPTARPLCTAELEEAIRKSVAFNSGFPIDRKMFPFLAKGVIRLPIGPFQLLGEADMGFTNFALPDSATRLYRVFLKKKNKQHKNDYCEARITKKGELLAAADTTAEELPLPPDANVVSRVMQRHPEWSKEVVVTDATGSMFPYTYDLLAWLQLSALEDEKTFVFFNDGNDQPDKDKRVGKTGGLYHVKTDSYEAIKNKLIETMKAGGGGDAPENDAEALLYAQQLTGPDSAPTDLILIADNYTFPRDAKLLKNTTAHIRIILCGVRDYINPRYLALARKHGFTLHTIEGDIENLSKLLEGETITIQGQQYQVTKDGFKLVQKT</sequence>
<evidence type="ECO:0000313" key="4">
    <source>
        <dbReference type="Proteomes" id="UP000298337"/>
    </source>
</evidence>
<comment type="caution">
    <text evidence="3">The sequence shown here is derived from an EMBL/GenBank/DDBJ whole genome shotgun (WGS) entry which is preliminary data.</text>
</comment>
<accession>A0A4Z0PBB0</accession>
<keyword evidence="2" id="KW-0732">Signal</keyword>
<organism evidence="3 4">
    <name type="scientific">Hymenobacter fodinae</name>
    <dbReference type="NCBI Taxonomy" id="2510796"/>
    <lineage>
        <taxon>Bacteria</taxon>
        <taxon>Pseudomonadati</taxon>
        <taxon>Bacteroidota</taxon>
        <taxon>Cytophagia</taxon>
        <taxon>Cytophagales</taxon>
        <taxon>Hymenobacteraceae</taxon>
        <taxon>Hymenobacter</taxon>
    </lineage>
</organism>
<evidence type="ECO:0000256" key="1">
    <source>
        <dbReference type="SAM" id="Coils"/>
    </source>
</evidence>
<reference evidence="3 4" key="1">
    <citation type="submission" date="2019-04" db="EMBL/GenBank/DDBJ databases">
        <authorList>
            <person name="Feng G."/>
            <person name="Zhang J."/>
            <person name="Zhu H."/>
        </authorList>
    </citation>
    <scope>NUCLEOTIDE SEQUENCE [LARGE SCALE GENOMIC DNA]</scope>
    <source>
        <strain evidence="3 4">92R-1</strain>
    </source>
</reference>
<dbReference type="RefSeq" id="WP_135430722.1">
    <property type="nucleotide sequence ID" value="NZ_SRLA01000001.1"/>
</dbReference>
<name>A0A4Z0PBB0_9BACT</name>
<feature type="signal peptide" evidence="2">
    <location>
        <begin position="1"/>
        <end position="26"/>
    </location>
</feature>